<keyword evidence="3" id="KW-0378">Hydrolase</keyword>
<protein>
    <submittedName>
        <fullName evidence="7">Putative esterase and lipase</fullName>
    </submittedName>
</protein>
<dbReference type="PANTHER" id="PTHR43918">
    <property type="entry name" value="ACETYLCHOLINESTERASE"/>
    <property type="match status" value="1"/>
</dbReference>
<keyword evidence="4" id="KW-0325">Glycoprotein</keyword>
<feature type="domain" description="Carboxylesterase type B" evidence="6">
    <location>
        <begin position="37"/>
        <end position="88"/>
    </location>
</feature>
<evidence type="ECO:0000256" key="3">
    <source>
        <dbReference type="ARBA" id="ARBA00022801"/>
    </source>
</evidence>
<evidence type="ECO:0000256" key="4">
    <source>
        <dbReference type="ARBA" id="ARBA00023180"/>
    </source>
</evidence>
<dbReference type="SUPFAM" id="SSF53474">
    <property type="entry name" value="alpha/beta-Hydrolases"/>
    <property type="match status" value="1"/>
</dbReference>
<dbReference type="OrthoDB" id="6846267at2759"/>
<dbReference type="GO" id="GO:0005615">
    <property type="term" value="C:extracellular space"/>
    <property type="evidence" value="ECO:0007669"/>
    <property type="project" value="TreeGrafter"/>
</dbReference>
<reference evidence="7" key="1">
    <citation type="submission" date="2019-09" db="EMBL/GenBank/DDBJ databases">
        <title>Organ-specific transcriptomic study of the physiology of the cattle tick, Rhipicephalus microplus.</title>
        <authorList>
            <person name="Tirloni L."/>
            <person name="Braz G."/>
            <person name="Gandara A.C.P."/>
            <person name="Sabadin G.A."/>
            <person name="da Silva R.M."/>
            <person name="Guizzo M.G."/>
            <person name="Machado J.A."/>
            <person name="Costa E.P."/>
            <person name="Gomes H.F."/>
            <person name="Moraes J."/>
            <person name="Mota M.B.S."/>
            <person name="Mesquita R.D."/>
            <person name="Alvarenga P.H."/>
            <person name="Alves F."/>
            <person name="Seixas A."/>
            <person name="da Fonseca R.N."/>
            <person name="Fogaca A."/>
            <person name="Logullo C."/>
            <person name="Tanaka A."/>
            <person name="Daffre S."/>
            <person name="Termignoni C."/>
            <person name="Vaz I.S.Jr."/>
            <person name="Oliveira P.L."/>
            <person name="Ribeiro J.M."/>
        </authorList>
    </citation>
    <scope>NUCLEOTIDE SEQUENCE</scope>
    <source>
        <strain evidence="7">Porto Alegre</strain>
    </source>
</reference>
<dbReference type="InterPro" id="IPR002018">
    <property type="entry name" value="CarbesteraseB"/>
</dbReference>
<dbReference type="Pfam" id="PF00135">
    <property type="entry name" value="COesterase"/>
    <property type="match status" value="1"/>
</dbReference>
<comment type="similarity">
    <text evidence="1">Belongs to the type-B carboxylesterase/lipase family.</text>
</comment>
<evidence type="ECO:0000256" key="5">
    <source>
        <dbReference type="SAM" id="SignalP"/>
    </source>
</evidence>
<dbReference type="GO" id="GO:0006581">
    <property type="term" value="P:acetylcholine catabolic process"/>
    <property type="evidence" value="ECO:0007669"/>
    <property type="project" value="TreeGrafter"/>
</dbReference>
<dbReference type="VEuPathDB" id="VectorBase:LOC119171927"/>
<dbReference type="AlphaFoldDB" id="A0A6M2D9C2"/>
<evidence type="ECO:0000256" key="1">
    <source>
        <dbReference type="ARBA" id="ARBA00005964"/>
    </source>
</evidence>
<accession>A0A6M2D9C2</accession>
<name>A0A6M2D9C2_RHIMP</name>
<dbReference type="GO" id="GO:0019695">
    <property type="term" value="P:choline metabolic process"/>
    <property type="evidence" value="ECO:0007669"/>
    <property type="project" value="TreeGrafter"/>
</dbReference>
<keyword evidence="2" id="KW-0719">Serine esterase</keyword>
<feature type="signal peptide" evidence="5">
    <location>
        <begin position="1"/>
        <end position="32"/>
    </location>
</feature>
<proteinExistence type="inferred from homology"/>
<evidence type="ECO:0000256" key="2">
    <source>
        <dbReference type="ARBA" id="ARBA00022487"/>
    </source>
</evidence>
<dbReference type="GO" id="GO:0005886">
    <property type="term" value="C:plasma membrane"/>
    <property type="evidence" value="ECO:0007669"/>
    <property type="project" value="TreeGrafter"/>
</dbReference>
<organism evidence="7">
    <name type="scientific">Rhipicephalus microplus</name>
    <name type="common">Cattle tick</name>
    <name type="synonym">Boophilus microplus</name>
    <dbReference type="NCBI Taxonomy" id="6941"/>
    <lineage>
        <taxon>Eukaryota</taxon>
        <taxon>Metazoa</taxon>
        <taxon>Ecdysozoa</taxon>
        <taxon>Arthropoda</taxon>
        <taxon>Chelicerata</taxon>
        <taxon>Arachnida</taxon>
        <taxon>Acari</taxon>
        <taxon>Parasitiformes</taxon>
        <taxon>Ixodida</taxon>
        <taxon>Ixodoidea</taxon>
        <taxon>Ixodidae</taxon>
        <taxon>Rhipicephalinae</taxon>
        <taxon>Rhipicephalus</taxon>
        <taxon>Boophilus</taxon>
    </lineage>
</organism>
<dbReference type="InterPro" id="IPR029058">
    <property type="entry name" value="AB_hydrolase_fold"/>
</dbReference>
<dbReference type="InterPro" id="IPR050654">
    <property type="entry name" value="AChE-related_enzymes"/>
</dbReference>
<dbReference type="GO" id="GO:0003990">
    <property type="term" value="F:acetylcholinesterase activity"/>
    <property type="evidence" value="ECO:0007669"/>
    <property type="project" value="TreeGrafter"/>
</dbReference>
<dbReference type="EMBL" id="GHWJ01009938">
    <property type="protein sequence ID" value="NOV42675.1"/>
    <property type="molecule type" value="Transcribed_RNA"/>
</dbReference>
<evidence type="ECO:0000313" key="7">
    <source>
        <dbReference type="EMBL" id="NOV42675.1"/>
    </source>
</evidence>
<sequence>MHLTLSTRSSKWTMYTSTAAFLLSLLMPTVLSDDYVVVTTMEGKVRGLRENVLGRDVDVFLGIPFAAPPVEELRFRKPHPDWWSGSVNDSHSRVLRQHHYQFACFRQWSRCPYLCFQCRS</sequence>
<dbReference type="PANTHER" id="PTHR43918:SF4">
    <property type="entry name" value="CARBOXYLIC ESTER HYDROLASE"/>
    <property type="match status" value="1"/>
</dbReference>
<evidence type="ECO:0000259" key="6">
    <source>
        <dbReference type="Pfam" id="PF00135"/>
    </source>
</evidence>
<keyword evidence="5" id="KW-0732">Signal</keyword>
<feature type="chain" id="PRO_5026790047" evidence="5">
    <location>
        <begin position="33"/>
        <end position="120"/>
    </location>
</feature>
<dbReference type="Gene3D" id="3.40.50.1820">
    <property type="entry name" value="alpha/beta hydrolase"/>
    <property type="match status" value="1"/>
</dbReference>